<name>A0AAT9LBV3_9FIRM</name>
<organism evidence="2">
    <name type="scientific">Candidatus Fermentithermobacillus carboniphilus</name>
    <dbReference type="NCBI Taxonomy" id="3085328"/>
    <lineage>
        <taxon>Bacteria</taxon>
        <taxon>Bacillati</taxon>
        <taxon>Bacillota</taxon>
        <taxon>Candidatus Fermentithermobacillia</taxon>
        <taxon>Candidatus Fermentithermobacillales</taxon>
        <taxon>Candidatus Fermentithermobacillaceae</taxon>
        <taxon>Candidatus Fermentithermobacillus</taxon>
    </lineage>
</organism>
<reference evidence="2" key="2">
    <citation type="journal article" date="2023" name="Biology">
        <title>Prokaryotic Life Associated with Coal-Fire Gas Vents Revealed by Metagenomics.</title>
        <authorList>
            <person name="Kadnikov V.V."/>
            <person name="Mardanov A.V."/>
            <person name="Beletsky A.V."/>
            <person name="Karnachuk O.V."/>
            <person name="Ravin N.V."/>
        </authorList>
    </citation>
    <scope>NUCLEOTIDE SEQUENCE</scope>
    <source>
        <strain evidence="2">Bu02</strain>
    </source>
</reference>
<dbReference type="InterPro" id="IPR032830">
    <property type="entry name" value="XPB/Ssl2_N"/>
</dbReference>
<protein>
    <submittedName>
        <fullName evidence="2">Helicase-associated domain-containing protein</fullName>
    </submittedName>
</protein>
<keyword evidence="2" id="KW-0347">Helicase</keyword>
<accession>A0AAT9LBV3</accession>
<proteinExistence type="predicted"/>
<dbReference type="EMBL" id="CP062796">
    <property type="protein sequence ID" value="QUL98023.1"/>
    <property type="molecule type" value="Genomic_DNA"/>
</dbReference>
<dbReference type="AlphaFoldDB" id="A0AAT9LBV3"/>
<keyword evidence="2" id="KW-0067">ATP-binding</keyword>
<dbReference type="Pfam" id="PF13625">
    <property type="entry name" value="Helicase_C_3"/>
    <property type="match status" value="1"/>
</dbReference>
<sequence length="529" mass="60114">MKLVEALLTTSGERVNAIAAFYGISTSSGTPEGKCGTREDIIQKISAHLLVPANTLVAMNGLNDEEILALRLITLAAGGGGVVVEQCHQRLNQISRKWRRNGFKVIEALLSRGLVFTRREGYRQVYFVPSDLREVLARFFLDDIFKKAALQPDRFSPRNRVDYAAPLRHLCLFLSYLRKNEVRVTQTGTMFKKAQADLASLIEEDSTVEDTFFSVRYPPRMAFLLYFAKSRSLCDERNGLLRLGSKVTALMESPYSSWRQELFDYWRQNFISQDTDLQTMLWIIMHSPEDSVLSLSALLSEMETLSTNHSSHGLTLRVEKNLVDILEYLGALQVSQVRNDILVKATKLGRALCGLCEWPEETYDRDIYVQSNFEILVPCTIEPRILWSIDAFAELLKPDQMMIYRLSRNSVYRALLHGYTPETIEAFLERHSKTPVPQNIIYSISHWGTSYGRIEFEDAILLKCDTEELADELFLSPKIRPHLKKKVGPCYLVVDRDSYDALLAALSEEGYMPKINAASKLSPETAGQP</sequence>
<evidence type="ECO:0000259" key="1">
    <source>
        <dbReference type="Pfam" id="PF13625"/>
    </source>
</evidence>
<dbReference type="GO" id="GO:0004386">
    <property type="term" value="F:helicase activity"/>
    <property type="evidence" value="ECO:0007669"/>
    <property type="project" value="UniProtKB-KW"/>
</dbReference>
<gene>
    <name evidence="2" type="ORF">IMF26_08110</name>
</gene>
<dbReference type="KEGG" id="fcz:IMF26_08110"/>
<evidence type="ECO:0000313" key="2">
    <source>
        <dbReference type="EMBL" id="QUL98023.1"/>
    </source>
</evidence>
<feature type="domain" description="Helicase XPB/Ssl2 N-terminal" evidence="1">
    <location>
        <begin position="368"/>
        <end position="483"/>
    </location>
</feature>
<keyword evidence="2" id="KW-0547">Nucleotide-binding</keyword>
<keyword evidence="2" id="KW-0378">Hydrolase</keyword>
<reference evidence="2" key="1">
    <citation type="submission" date="2020-10" db="EMBL/GenBank/DDBJ databases">
        <authorList>
            <person name="Kadnikov V."/>
            <person name="Beletsky A.V."/>
            <person name="Mardanov A.V."/>
            <person name="Karnachuk O.V."/>
            <person name="Ravin N.V."/>
        </authorList>
    </citation>
    <scope>NUCLEOTIDE SEQUENCE</scope>
    <source>
        <strain evidence="2">Bu02</strain>
    </source>
</reference>